<accession>A0A397NI63</accession>
<comment type="caution">
    <text evidence="3">The sequence shown here is derived from an EMBL/GenBank/DDBJ whole genome shotgun (WGS) entry which is preliminary data.</text>
</comment>
<dbReference type="AlphaFoldDB" id="A0A397NI63"/>
<reference evidence="3 4" key="1">
    <citation type="submission" date="2018-08" db="EMBL/GenBank/DDBJ databases">
        <title>Genomic Encyclopedia of Type Strains, Phase IV (KMG-IV): sequencing the most valuable type-strain genomes for metagenomic binning, comparative biology and taxonomic classification.</title>
        <authorList>
            <person name="Goeker M."/>
        </authorList>
    </citation>
    <scope>NUCLEOTIDE SEQUENCE [LARGE SCALE GENOMIC DNA]</scope>
    <source>
        <strain evidence="3 4">DSM 25527</strain>
    </source>
</reference>
<dbReference type="Pfam" id="PF09361">
    <property type="entry name" value="Phasin_2"/>
    <property type="match status" value="1"/>
</dbReference>
<feature type="compositionally biased region" description="Basic and acidic residues" evidence="1">
    <location>
        <begin position="22"/>
        <end position="39"/>
    </location>
</feature>
<feature type="compositionally biased region" description="Low complexity" evidence="1">
    <location>
        <begin position="1"/>
        <end position="17"/>
    </location>
</feature>
<dbReference type="EMBL" id="QXDC01000004">
    <property type="protein sequence ID" value="RIA37190.1"/>
    <property type="molecule type" value="Genomic_DNA"/>
</dbReference>
<dbReference type="RefSeq" id="WP_119036557.1">
    <property type="nucleotide sequence ID" value="NZ_QXDC01000004.1"/>
</dbReference>
<evidence type="ECO:0000259" key="2">
    <source>
        <dbReference type="Pfam" id="PF09361"/>
    </source>
</evidence>
<dbReference type="NCBIfam" id="TIGR01841">
    <property type="entry name" value="phasin"/>
    <property type="match status" value="1"/>
</dbReference>
<proteinExistence type="predicted"/>
<name>A0A397NI63_9SPHN</name>
<dbReference type="Proteomes" id="UP000266568">
    <property type="component" value="Unassembled WGS sequence"/>
</dbReference>
<keyword evidence="4" id="KW-1185">Reference proteome</keyword>
<feature type="domain" description="Phasin" evidence="2">
    <location>
        <begin position="27"/>
        <end position="110"/>
    </location>
</feature>
<dbReference type="InterPro" id="IPR010127">
    <property type="entry name" value="Phasin_subfam-1"/>
</dbReference>
<evidence type="ECO:0000313" key="3">
    <source>
        <dbReference type="EMBL" id="RIA37190.1"/>
    </source>
</evidence>
<protein>
    <submittedName>
        <fullName evidence="3">Phasin family protein</fullName>
    </submittedName>
</protein>
<dbReference type="InterPro" id="IPR018968">
    <property type="entry name" value="Phasin"/>
</dbReference>
<dbReference type="OrthoDB" id="7573426at2"/>
<evidence type="ECO:0000256" key="1">
    <source>
        <dbReference type="SAM" id="MobiDB-lite"/>
    </source>
</evidence>
<feature type="region of interest" description="Disordered" evidence="1">
    <location>
        <begin position="1"/>
        <end position="45"/>
    </location>
</feature>
<sequence>MAQAKKPGTGKAGTTAASGITDKVREAGEKMRASGERIAGHGSDLGMKLLDQAEQNTREAFEAMRRAAKARDLSEVMHVQGEYLREQGSRSMAQAREVGEMIANFGRDAINRVTGRDENK</sequence>
<evidence type="ECO:0000313" key="4">
    <source>
        <dbReference type="Proteomes" id="UP000266568"/>
    </source>
</evidence>
<gene>
    <name evidence="3" type="ORF">DFR49_3067</name>
</gene>
<organism evidence="3 4">
    <name type="scientific">Hephaestia caeni</name>
    <dbReference type="NCBI Taxonomy" id="645617"/>
    <lineage>
        <taxon>Bacteria</taxon>
        <taxon>Pseudomonadati</taxon>
        <taxon>Pseudomonadota</taxon>
        <taxon>Alphaproteobacteria</taxon>
        <taxon>Sphingomonadales</taxon>
        <taxon>Sphingomonadaceae</taxon>
        <taxon>Hephaestia</taxon>
    </lineage>
</organism>